<dbReference type="Gene3D" id="1.10.1200.120">
    <property type="entry name" value="Large-conductance mechanosensitive channel, MscL, domain 1"/>
    <property type="match status" value="1"/>
</dbReference>
<keyword evidence="2" id="KW-0813">Transport</keyword>
<accession>A0A1W2BFA9</accession>
<evidence type="ECO:0000313" key="10">
    <source>
        <dbReference type="EMBL" id="SMC71675.1"/>
    </source>
</evidence>
<evidence type="ECO:0000256" key="9">
    <source>
        <dbReference type="SAM" id="Phobius"/>
    </source>
</evidence>
<evidence type="ECO:0000256" key="1">
    <source>
        <dbReference type="ARBA" id="ARBA00004141"/>
    </source>
</evidence>
<evidence type="ECO:0000256" key="3">
    <source>
        <dbReference type="ARBA" id="ARBA00022475"/>
    </source>
</evidence>
<comment type="subcellular location">
    <subcellularLocation>
        <location evidence="1">Membrane</location>
        <topology evidence="1">Multi-pass membrane protein</topology>
    </subcellularLocation>
</comment>
<feature type="transmembrane region" description="Helical" evidence="9">
    <location>
        <begin position="12"/>
        <end position="41"/>
    </location>
</feature>
<keyword evidence="8" id="KW-0407">Ion channel</keyword>
<dbReference type="InterPro" id="IPR001185">
    <property type="entry name" value="MS_channel"/>
</dbReference>
<dbReference type="Pfam" id="PF01741">
    <property type="entry name" value="MscL"/>
    <property type="match status" value="1"/>
</dbReference>
<dbReference type="GO" id="GO:0016020">
    <property type="term" value="C:membrane"/>
    <property type="evidence" value="ECO:0007669"/>
    <property type="project" value="UniProtKB-SubCell"/>
</dbReference>
<dbReference type="Proteomes" id="UP000192634">
    <property type="component" value="Unassembled WGS sequence"/>
</dbReference>
<keyword evidence="4 9" id="KW-0812">Transmembrane</keyword>
<dbReference type="PANTHER" id="PTHR30266:SF2">
    <property type="entry name" value="LARGE-CONDUCTANCE MECHANOSENSITIVE CHANNEL"/>
    <property type="match status" value="1"/>
</dbReference>
<keyword evidence="3" id="KW-1003">Cell membrane</keyword>
<dbReference type="GO" id="GO:0008381">
    <property type="term" value="F:mechanosensitive monoatomic ion channel activity"/>
    <property type="evidence" value="ECO:0007669"/>
    <property type="project" value="InterPro"/>
</dbReference>
<dbReference type="InterPro" id="IPR037673">
    <property type="entry name" value="MSC/AndL"/>
</dbReference>
<dbReference type="PRINTS" id="PR01264">
    <property type="entry name" value="MECHCHANNEL"/>
</dbReference>
<dbReference type="RefSeq" id="WP_084451364.1">
    <property type="nucleotide sequence ID" value="NZ_FWXN01000008.1"/>
</dbReference>
<dbReference type="InterPro" id="IPR036019">
    <property type="entry name" value="MscL_channel"/>
</dbReference>
<evidence type="ECO:0000256" key="6">
    <source>
        <dbReference type="ARBA" id="ARBA00023065"/>
    </source>
</evidence>
<keyword evidence="5 9" id="KW-1133">Transmembrane helix</keyword>
<dbReference type="NCBIfam" id="TIGR00220">
    <property type="entry name" value="mscL"/>
    <property type="match status" value="1"/>
</dbReference>
<sequence length="120" mass="13071">MKGFKDFLMRGNLVEIAVGLIMATSFGTVVATFTELLLSAIAKVVGANPDFTSFKPGDLPVGAFITAVIAFLILAFVVYFFVVKPYTAMRARFVAAEEETTDESVELLREIRDSLRAGRA</sequence>
<dbReference type="EMBL" id="FWXN01000008">
    <property type="protein sequence ID" value="SMC71675.1"/>
    <property type="molecule type" value="Genomic_DNA"/>
</dbReference>
<evidence type="ECO:0000313" key="11">
    <source>
        <dbReference type="Proteomes" id="UP000192634"/>
    </source>
</evidence>
<evidence type="ECO:0000256" key="7">
    <source>
        <dbReference type="ARBA" id="ARBA00023136"/>
    </source>
</evidence>
<feature type="transmembrane region" description="Helical" evidence="9">
    <location>
        <begin position="61"/>
        <end position="82"/>
    </location>
</feature>
<dbReference type="PANTHER" id="PTHR30266">
    <property type="entry name" value="MECHANOSENSITIVE CHANNEL MSCL"/>
    <property type="match status" value="1"/>
</dbReference>
<evidence type="ECO:0000256" key="2">
    <source>
        <dbReference type="ARBA" id="ARBA00022448"/>
    </source>
</evidence>
<dbReference type="OrthoDB" id="9810350at2"/>
<keyword evidence="6" id="KW-0406">Ion transport</keyword>
<evidence type="ECO:0000256" key="4">
    <source>
        <dbReference type="ARBA" id="ARBA00022692"/>
    </source>
</evidence>
<dbReference type="SUPFAM" id="SSF81330">
    <property type="entry name" value="Gated mechanosensitive channel"/>
    <property type="match status" value="1"/>
</dbReference>
<name>A0A1W2BFA9_9MICO</name>
<reference evidence="10 11" key="1">
    <citation type="submission" date="2017-04" db="EMBL/GenBank/DDBJ databases">
        <authorList>
            <person name="Afonso C.L."/>
            <person name="Miller P.J."/>
            <person name="Scott M.A."/>
            <person name="Spackman E."/>
            <person name="Goraichik I."/>
            <person name="Dimitrov K.M."/>
            <person name="Suarez D.L."/>
            <person name="Swayne D.E."/>
        </authorList>
    </citation>
    <scope>NUCLEOTIDE SEQUENCE [LARGE SCALE GENOMIC DNA]</scope>
    <source>
        <strain evidence="10 11">CGMCC 1.12511</strain>
    </source>
</reference>
<proteinExistence type="predicted"/>
<evidence type="ECO:0000256" key="5">
    <source>
        <dbReference type="ARBA" id="ARBA00022989"/>
    </source>
</evidence>
<keyword evidence="7 9" id="KW-0472">Membrane</keyword>
<dbReference type="AlphaFoldDB" id="A0A1W2BFA9"/>
<evidence type="ECO:0000256" key="8">
    <source>
        <dbReference type="ARBA" id="ARBA00023303"/>
    </source>
</evidence>
<protein>
    <submittedName>
        <fullName evidence="10">Large conductance mechanosensitive channel</fullName>
    </submittedName>
</protein>
<gene>
    <name evidence="10" type="ORF">SAMN06296429_10814</name>
</gene>
<organism evidence="10 11">
    <name type="scientific">Janibacter indicus</name>
    <dbReference type="NCBI Taxonomy" id="857417"/>
    <lineage>
        <taxon>Bacteria</taxon>
        <taxon>Bacillati</taxon>
        <taxon>Actinomycetota</taxon>
        <taxon>Actinomycetes</taxon>
        <taxon>Micrococcales</taxon>
        <taxon>Intrasporangiaceae</taxon>
        <taxon>Janibacter</taxon>
    </lineage>
</organism>